<gene>
    <name evidence="3" type="ORF">MYCGRDRAFT_27969</name>
</gene>
<dbReference type="InterPro" id="IPR036020">
    <property type="entry name" value="WW_dom_sf"/>
</dbReference>
<name>F9XD82_ZYMTI</name>
<dbReference type="SUPFAM" id="SSF51045">
    <property type="entry name" value="WW domain"/>
    <property type="match status" value="1"/>
</dbReference>
<dbReference type="OMA" id="PENAAGW"/>
<feature type="non-terminal residue" evidence="3">
    <location>
        <position position="1"/>
    </location>
</feature>
<dbReference type="EMBL" id="CM001201">
    <property type="protein sequence ID" value="EGP86443.1"/>
    <property type="molecule type" value="Genomic_DNA"/>
</dbReference>
<keyword evidence="4" id="KW-1185">Reference proteome</keyword>
<evidence type="ECO:0000313" key="3">
    <source>
        <dbReference type="EMBL" id="EGP86443.1"/>
    </source>
</evidence>
<dbReference type="InParanoid" id="F9XD82"/>
<dbReference type="eggNOG" id="ENOG502SPGU">
    <property type="taxonomic scope" value="Eukaryota"/>
</dbReference>
<sequence>YSGGGGGNGGYNQPPPPPNVPRPWIAEWDARDQRYIFINQETGQRSWDFPRDEYRGGGGGQNYGSNSGYPPPQQQTQYQEAPHEEKKSHGLLYGALGAAAGLAGGAFLMHEGSEAKQDLESDAYRAEDRISNFDNREEQPAEWTGRKVQEVEDIPQDVEQGFDRFGERVERKWDDGVQDVEDVPDDVAGWAGEKVGDVERFDDNVEDAYDAGRDEGRDD</sequence>
<proteinExistence type="predicted"/>
<accession>F9XD82</accession>
<dbReference type="KEGG" id="ztr:MYCGRDRAFT_27969"/>
<feature type="domain" description="WW" evidence="2">
    <location>
        <begin position="18"/>
        <end position="52"/>
    </location>
</feature>
<feature type="region of interest" description="Disordered" evidence="1">
    <location>
        <begin position="1"/>
        <end position="24"/>
    </location>
</feature>
<dbReference type="InterPro" id="IPR001202">
    <property type="entry name" value="WW_dom"/>
</dbReference>
<reference evidence="3 4" key="1">
    <citation type="journal article" date="2011" name="PLoS Genet.">
        <title>Finished genome of the fungal wheat pathogen Mycosphaerella graminicola reveals dispensome structure, chromosome plasticity, and stealth pathogenesis.</title>
        <authorList>
            <person name="Goodwin S.B."/>
            <person name="Ben M'barek S."/>
            <person name="Dhillon B."/>
            <person name="Wittenberg A.H.J."/>
            <person name="Crane C.F."/>
            <person name="Hane J.K."/>
            <person name="Foster A.J."/>
            <person name="Van der Lee T.A.J."/>
            <person name="Grimwood J."/>
            <person name="Aerts A."/>
            <person name="Antoniw J."/>
            <person name="Bailey A."/>
            <person name="Bluhm B."/>
            <person name="Bowler J."/>
            <person name="Bristow J."/>
            <person name="van der Burgt A."/>
            <person name="Canto-Canche B."/>
            <person name="Churchill A.C.L."/>
            <person name="Conde-Ferraez L."/>
            <person name="Cools H.J."/>
            <person name="Coutinho P.M."/>
            <person name="Csukai M."/>
            <person name="Dehal P."/>
            <person name="De Wit P."/>
            <person name="Donzelli B."/>
            <person name="van de Geest H.C."/>
            <person name="van Ham R.C.H.J."/>
            <person name="Hammond-Kosack K.E."/>
            <person name="Henrissat B."/>
            <person name="Kilian A."/>
            <person name="Kobayashi A.K."/>
            <person name="Koopmann E."/>
            <person name="Kourmpetis Y."/>
            <person name="Kuzniar A."/>
            <person name="Lindquist E."/>
            <person name="Lombard V."/>
            <person name="Maliepaard C."/>
            <person name="Martins N."/>
            <person name="Mehrabi R."/>
            <person name="Nap J.P.H."/>
            <person name="Ponomarenko A."/>
            <person name="Rudd J.J."/>
            <person name="Salamov A."/>
            <person name="Schmutz J."/>
            <person name="Schouten H.J."/>
            <person name="Shapiro H."/>
            <person name="Stergiopoulos I."/>
            <person name="Torriani S.F.F."/>
            <person name="Tu H."/>
            <person name="de Vries R.P."/>
            <person name="Waalwijk C."/>
            <person name="Ware S.B."/>
            <person name="Wiebenga A."/>
            <person name="Zwiers L.-H."/>
            <person name="Oliver R.P."/>
            <person name="Grigoriev I.V."/>
            <person name="Kema G.H.J."/>
        </authorList>
    </citation>
    <scope>NUCLEOTIDE SEQUENCE [LARGE SCALE GENOMIC DNA]</scope>
    <source>
        <strain evidence="4">CBS 115943 / IPO323</strain>
    </source>
</reference>
<feature type="compositionally biased region" description="Gly residues" evidence="1">
    <location>
        <begin position="1"/>
        <end position="10"/>
    </location>
</feature>
<dbReference type="AlphaFoldDB" id="F9XD82"/>
<evidence type="ECO:0000256" key="1">
    <source>
        <dbReference type="SAM" id="MobiDB-lite"/>
    </source>
</evidence>
<feature type="non-terminal residue" evidence="3">
    <location>
        <position position="219"/>
    </location>
</feature>
<dbReference type="GeneID" id="13401526"/>
<protein>
    <recommendedName>
        <fullName evidence="2">WW domain-containing protein</fullName>
    </recommendedName>
</protein>
<feature type="compositionally biased region" description="Basic and acidic residues" evidence="1">
    <location>
        <begin position="210"/>
        <end position="219"/>
    </location>
</feature>
<feature type="compositionally biased region" description="Low complexity" evidence="1">
    <location>
        <begin position="63"/>
        <end position="79"/>
    </location>
</feature>
<organism evidence="3 4">
    <name type="scientific">Zymoseptoria tritici (strain CBS 115943 / IPO323)</name>
    <name type="common">Speckled leaf blotch fungus</name>
    <name type="synonym">Septoria tritici</name>
    <dbReference type="NCBI Taxonomy" id="336722"/>
    <lineage>
        <taxon>Eukaryota</taxon>
        <taxon>Fungi</taxon>
        <taxon>Dikarya</taxon>
        <taxon>Ascomycota</taxon>
        <taxon>Pezizomycotina</taxon>
        <taxon>Dothideomycetes</taxon>
        <taxon>Dothideomycetidae</taxon>
        <taxon>Mycosphaerellales</taxon>
        <taxon>Mycosphaerellaceae</taxon>
        <taxon>Zymoseptoria</taxon>
    </lineage>
</organism>
<dbReference type="PROSITE" id="PS50020">
    <property type="entry name" value="WW_DOMAIN_2"/>
    <property type="match status" value="1"/>
</dbReference>
<dbReference type="Proteomes" id="UP000008062">
    <property type="component" value="Chromosome 6"/>
</dbReference>
<dbReference type="RefSeq" id="XP_003851467.1">
    <property type="nucleotide sequence ID" value="XM_003851419.1"/>
</dbReference>
<feature type="region of interest" description="Disordered" evidence="1">
    <location>
        <begin position="197"/>
        <end position="219"/>
    </location>
</feature>
<evidence type="ECO:0000259" key="2">
    <source>
        <dbReference type="PROSITE" id="PS50020"/>
    </source>
</evidence>
<dbReference type="HOGENOM" id="CLU_079928_0_0_1"/>
<evidence type="ECO:0000313" key="4">
    <source>
        <dbReference type="Proteomes" id="UP000008062"/>
    </source>
</evidence>
<dbReference type="OrthoDB" id="2367685at2759"/>
<feature type="region of interest" description="Disordered" evidence="1">
    <location>
        <begin position="39"/>
        <end position="89"/>
    </location>
</feature>